<dbReference type="AlphaFoldDB" id="A0A5E8CJR7"/>
<dbReference type="InterPro" id="IPR003959">
    <property type="entry name" value="ATPase_AAA_core"/>
</dbReference>
<dbReference type="GO" id="GO:0003689">
    <property type="term" value="F:DNA clamp loader activity"/>
    <property type="evidence" value="ECO:0007669"/>
    <property type="project" value="TreeGrafter"/>
</dbReference>
<dbReference type="InterPro" id="IPR008921">
    <property type="entry name" value="DNA_pol3_clamp-load_cplx_C"/>
</dbReference>
<dbReference type="Gene3D" id="1.20.272.10">
    <property type="match status" value="1"/>
</dbReference>
<dbReference type="Gene3D" id="1.10.8.60">
    <property type="match status" value="1"/>
</dbReference>
<proteinExistence type="predicted"/>
<dbReference type="EMBL" id="CABVLZ010000004">
    <property type="protein sequence ID" value="VVU95287.1"/>
    <property type="molecule type" value="Genomic_DNA"/>
</dbReference>
<dbReference type="InterPro" id="IPR027417">
    <property type="entry name" value="P-loop_NTPase"/>
</dbReference>
<evidence type="ECO:0000313" key="5">
    <source>
        <dbReference type="EMBL" id="VVU95287.1"/>
    </source>
</evidence>
<dbReference type="InterPro" id="IPR003593">
    <property type="entry name" value="AAA+_ATPase"/>
</dbReference>
<sequence>MSSKNIVFFDTNVKKKKKGISKLSNKSQNSIPWVEKYRPRNVNEIISNDNLKVKIKQIIKEKSMPNLIITGDPGTGKTSTMLCIARIIAGEHYDDAVLELNASDDRGLNMINNNIVHFCKKKLDKVSHKIVIFDEADSITSKAQNLLNNILEEHIKNTRFAFICNDSSKITESIQSRCMILRYPRLDNISIKKRIIHICDKENIKFNNEGLETIIFTSHGDIRQAINNLESIYNTFGEITKESVFLICDKPKPHMIRCIFDYCINKDIISAMKYMIELKNLGYSGNDILLTMINMIKDDYEISLSDVNKILFMKEISRTYIKVNNGTDTLLQLNGCLSRICQKL</sequence>
<dbReference type="PANTHER" id="PTHR11669:SF5">
    <property type="entry name" value="REPLICATION FACTOR C SUBUNIT 2"/>
    <property type="match status" value="1"/>
</dbReference>
<feature type="domain" description="AAA+ ATPase" evidence="4">
    <location>
        <begin position="63"/>
        <end position="238"/>
    </location>
</feature>
<dbReference type="InterPro" id="IPR013748">
    <property type="entry name" value="Rep_factorC_C"/>
</dbReference>
<dbReference type="GO" id="GO:0005634">
    <property type="term" value="C:nucleus"/>
    <property type="evidence" value="ECO:0007669"/>
    <property type="project" value="TreeGrafter"/>
</dbReference>
<dbReference type="InterPro" id="IPR047854">
    <property type="entry name" value="RFC_lid"/>
</dbReference>
<dbReference type="GO" id="GO:0005663">
    <property type="term" value="C:DNA replication factor C complex"/>
    <property type="evidence" value="ECO:0007669"/>
    <property type="project" value="TreeGrafter"/>
</dbReference>
<dbReference type="CDD" id="cd18140">
    <property type="entry name" value="HLD_clamp_RFC"/>
    <property type="match status" value="1"/>
</dbReference>
<dbReference type="SUPFAM" id="SSF52540">
    <property type="entry name" value="P-loop containing nucleoside triphosphate hydrolases"/>
    <property type="match status" value="1"/>
</dbReference>
<dbReference type="PANTHER" id="PTHR11669">
    <property type="entry name" value="REPLICATION FACTOR C / DNA POLYMERASE III GAMMA-TAU SUBUNIT"/>
    <property type="match status" value="1"/>
</dbReference>
<dbReference type="Pfam" id="PF25361">
    <property type="entry name" value="AAA_lid_RFC1"/>
    <property type="match status" value="1"/>
</dbReference>
<evidence type="ECO:0000256" key="3">
    <source>
        <dbReference type="ARBA" id="ARBA00022840"/>
    </source>
</evidence>
<keyword evidence="3" id="KW-0067">ATP-binding</keyword>
<dbReference type="GO" id="GO:0005524">
    <property type="term" value="F:ATP binding"/>
    <property type="evidence" value="ECO:0007669"/>
    <property type="project" value="UniProtKB-KW"/>
</dbReference>
<accession>A0A5E8CJR7</accession>
<dbReference type="SUPFAM" id="SSF48019">
    <property type="entry name" value="post-AAA+ oligomerization domain-like"/>
    <property type="match status" value="1"/>
</dbReference>
<dbReference type="Pfam" id="PF00004">
    <property type="entry name" value="AAA"/>
    <property type="match status" value="1"/>
</dbReference>
<dbReference type="CDD" id="cd00009">
    <property type="entry name" value="AAA"/>
    <property type="match status" value="1"/>
</dbReference>
<dbReference type="GO" id="GO:0003677">
    <property type="term" value="F:DNA binding"/>
    <property type="evidence" value="ECO:0007669"/>
    <property type="project" value="InterPro"/>
</dbReference>
<reference evidence="5" key="1">
    <citation type="submission" date="2019-09" db="EMBL/GenBank/DDBJ databases">
        <authorList>
            <person name="Needham M D."/>
        </authorList>
    </citation>
    <scope>NUCLEOTIDE SEQUENCE</scope>
</reference>
<protein>
    <submittedName>
        <fullName evidence="5">Replication factor C C-terminal domain</fullName>
    </submittedName>
</protein>
<evidence type="ECO:0000256" key="1">
    <source>
        <dbReference type="ARBA" id="ARBA00022705"/>
    </source>
</evidence>
<dbReference type="SMART" id="SM00382">
    <property type="entry name" value="AAA"/>
    <property type="match status" value="1"/>
</dbReference>
<evidence type="ECO:0000256" key="2">
    <source>
        <dbReference type="ARBA" id="ARBA00022741"/>
    </source>
</evidence>
<keyword evidence="2" id="KW-0547">Nucleotide-binding</keyword>
<dbReference type="InterPro" id="IPR050238">
    <property type="entry name" value="DNA_Rep/Repair_Clamp_Loader"/>
</dbReference>
<dbReference type="Pfam" id="PF08542">
    <property type="entry name" value="Rep_fac_C"/>
    <property type="match status" value="1"/>
</dbReference>
<evidence type="ECO:0000259" key="4">
    <source>
        <dbReference type="SMART" id="SM00382"/>
    </source>
</evidence>
<dbReference type="Gene3D" id="3.40.50.300">
    <property type="entry name" value="P-loop containing nucleotide triphosphate hydrolases"/>
    <property type="match status" value="1"/>
</dbReference>
<organism evidence="5">
    <name type="scientific">seawater metagenome</name>
    <dbReference type="NCBI Taxonomy" id="1561972"/>
    <lineage>
        <taxon>unclassified sequences</taxon>
        <taxon>metagenomes</taxon>
        <taxon>ecological metagenomes</taxon>
    </lineage>
</organism>
<dbReference type="GO" id="GO:0006261">
    <property type="term" value="P:DNA-templated DNA replication"/>
    <property type="evidence" value="ECO:0007669"/>
    <property type="project" value="TreeGrafter"/>
</dbReference>
<dbReference type="FunFam" id="1.10.8.60:FF:000012">
    <property type="entry name" value="Replication factor C subunit 4"/>
    <property type="match status" value="1"/>
</dbReference>
<keyword evidence="1" id="KW-0235">DNA replication</keyword>
<dbReference type="GO" id="GO:0006281">
    <property type="term" value="P:DNA repair"/>
    <property type="evidence" value="ECO:0007669"/>
    <property type="project" value="TreeGrafter"/>
</dbReference>
<name>A0A5E8CJR7_9ZZZZ</name>
<dbReference type="GO" id="GO:0016887">
    <property type="term" value="F:ATP hydrolysis activity"/>
    <property type="evidence" value="ECO:0007669"/>
    <property type="project" value="InterPro"/>
</dbReference>
<gene>
    <name evidence="5" type="ORF">CPAV1605_1035</name>
</gene>